<proteinExistence type="predicted"/>
<protein>
    <submittedName>
        <fullName evidence="1">Uncharacterized protein</fullName>
    </submittedName>
</protein>
<evidence type="ECO:0000313" key="1">
    <source>
        <dbReference type="EMBL" id="TMS16102.1"/>
    </source>
</evidence>
<accession>A0ACD3R953</accession>
<gene>
    <name evidence="1" type="ORF">E3U43_013395</name>
</gene>
<keyword evidence="2" id="KW-1185">Reference proteome</keyword>
<dbReference type="Proteomes" id="UP000793456">
    <property type="component" value="Chromosome VIII"/>
</dbReference>
<dbReference type="EMBL" id="CM011681">
    <property type="protein sequence ID" value="TMS16102.1"/>
    <property type="molecule type" value="Genomic_DNA"/>
</dbReference>
<name>A0ACD3R953_LARCR</name>
<comment type="caution">
    <text evidence="1">The sequence shown here is derived from an EMBL/GenBank/DDBJ whole genome shotgun (WGS) entry which is preliminary data.</text>
</comment>
<sequence>MMSSKLSVSVLLLIITVIQVDGTSRLNIPKVLLPLARSTKINFTLETTEGCYRWSSTRPEVASIQAVDEDSSRGCSRRAVLQALSTQPSRLTSIILAEDVVTGQVLRCDAIVDIISEIQIVSTTRELHLEDSPLALKIHALDSEGNTFSTLSGLVFDWTLVKDVDVNGFSDSYNSLR</sequence>
<organism evidence="1 2">
    <name type="scientific">Larimichthys crocea</name>
    <name type="common">Large yellow croaker</name>
    <name type="synonym">Pseudosciaena crocea</name>
    <dbReference type="NCBI Taxonomy" id="215358"/>
    <lineage>
        <taxon>Eukaryota</taxon>
        <taxon>Metazoa</taxon>
        <taxon>Chordata</taxon>
        <taxon>Craniata</taxon>
        <taxon>Vertebrata</taxon>
        <taxon>Euteleostomi</taxon>
        <taxon>Actinopterygii</taxon>
        <taxon>Neopterygii</taxon>
        <taxon>Teleostei</taxon>
        <taxon>Neoteleostei</taxon>
        <taxon>Acanthomorphata</taxon>
        <taxon>Eupercaria</taxon>
        <taxon>Sciaenidae</taxon>
        <taxon>Larimichthys</taxon>
    </lineage>
</organism>
<reference evidence="1" key="1">
    <citation type="submission" date="2018-11" db="EMBL/GenBank/DDBJ databases">
        <title>The sequence and de novo assembly of Larimichthys crocea genome using PacBio and Hi-C technologies.</title>
        <authorList>
            <person name="Xu P."/>
            <person name="Chen B."/>
            <person name="Zhou Z."/>
            <person name="Ke Q."/>
            <person name="Wu Y."/>
            <person name="Bai H."/>
            <person name="Pu F."/>
        </authorList>
    </citation>
    <scope>NUCLEOTIDE SEQUENCE</scope>
    <source>
        <tissue evidence="1">Muscle</tissue>
    </source>
</reference>
<evidence type="ECO:0000313" key="2">
    <source>
        <dbReference type="Proteomes" id="UP000793456"/>
    </source>
</evidence>